<protein>
    <submittedName>
        <fullName evidence="2">Pimeloyl-ACP methyl ester carboxylesterase</fullName>
    </submittedName>
</protein>
<feature type="domain" description="AB hydrolase-1" evidence="1">
    <location>
        <begin position="13"/>
        <end position="126"/>
    </location>
</feature>
<dbReference type="Pfam" id="PF00561">
    <property type="entry name" value="Abhydrolase_1"/>
    <property type="match status" value="1"/>
</dbReference>
<evidence type="ECO:0000259" key="1">
    <source>
        <dbReference type="Pfam" id="PF00561"/>
    </source>
</evidence>
<reference evidence="3" key="1">
    <citation type="submission" date="2017-01" db="EMBL/GenBank/DDBJ databases">
        <authorList>
            <person name="Varghese N."/>
            <person name="Submissions S."/>
        </authorList>
    </citation>
    <scope>NUCLEOTIDE SEQUENCE [LARGE SCALE GENOMIC DNA]</scope>
    <source>
        <strain evidence="3">DSM 23127</strain>
    </source>
</reference>
<organism evidence="2 3">
    <name type="scientific">Salimicrobium flavidum</name>
    <dbReference type="NCBI Taxonomy" id="570947"/>
    <lineage>
        <taxon>Bacteria</taxon>
        <taxon>Bacillati</taxon>
        <taxon>Bacillota</taxon>
        <taxon>Bacilli</taxon>
        <taxon>Bacillales</taxon>
        <taxon>Bacillaceae</taxon>
        <taxon>Salimicrobium</taxon>
    </lineage>
</organism>
<dbReference type="STRING" id="570947.SAMN05421687_104148"/>
<gene>
    <name evidence="2" type="ORF">SAMN05421687_104148</name>
</gene>
<accession>A0A1N7J8X4</accession>
<dbReference type="PANTHER" id="PTHR43798:SF33">
    <property type="entry name" value="HYDROLASE, PUTATIVE (AFU_ORTHOLOGUE AFUA_2G14860)-RELATED"/>
    <property type="match status" value="1"/>
</dbReference>
<name>A0A1N7J8X4_9BACI</name>
<dbReference type="SUPFAM" id="SSF53474">
    <property type="entry name" value="alpha/beta-Hydrolases"/>
    <property type="match status" value="1"/>
</dbReference>
<dbReference type="PANTHER" id="PTHR43798">
    <property type="entry name" value="MONOACYLGLYCEROL LIPASE"/>
    <property type="match status" value="1"/>
</dbReference>
<dbReference type="AlphaFoldDB" id="A0A1N7J8X4"/>
<dbReference type="OrthoDB" id="9805423at2"/>
<dbReference type="EMBL" id="FTOC01000004">
    <property type="protein sequence ID" value="SIS45666.1"/>
    <property type="molecule type" value="Genomic_DNA"/>
</dbReference>
<dbReference type="InterPro" id="IPR029058">
    <property type="entry name" value="AB_hydrolase_fold"/>
</dbReference>
<proteinExistence type="predicted"/>
<dbReference type="GO" id="GO:0016020">
    <property type="term" value="C:membrane"/>
    <property type="evidence" value="ECO:0007669"/>
    <property type="project" value="TreeGrafter"/>
</dbReference>
<keyword evidence="3" id="KW-1185">Reference proteome</keyword>
<sequence>MILHAEIQGKGETVVFLHSGLQTGKTDFVHQKEMLNKDMRTIAPDLRGHGNSESDELSNYFVDTAEDLKETMDHLEIDHFHLVGCSLGAIVAIIYAKRYSASLLSLTLSGVTADKPENWKELHEADVAMQRQLLDNEELSAELDELHNSDWRQFIHMGANENWYPFEYTADLKEIETPILIIVGEGNKNEVMTASKYQQLHDNVHVGVIPFGIHLIHEQQYTIYNEMLENFLHRNRED</sequence>
<dbReference type="InterPro" id="IPR050266">
    <property type="entry name" value="AB_hydrolase_sf"/>
</dbReference>
<evidence type="ECO:0000313" key="2">
    <source>
        <dbReference type="EMBL" id="SIS45666.1"/>
    </source>
</evidence>
<evidence type="ECO:0000313" key="3">
    <source>
        <dbReference type="Proteomes" id="UP000187608"/>
    </source>
</evidence>
<dbReference type="Gene3D" id="3.40.50.1820">
    <property type="entry name" value="alpha/beta hydrolase"/>
    <property type="match status" value="1"/>
</dbReference>
<dbReference type="Proteomes" id="UP000187608">
    <property type="component" value="Unassembled WGS sequence"/>
</dbReference>
<dbReference type="RefSeq" id="WP_076558332.1">
    <property type="nucleotide sequence ID" value="NZ_FTOC01000004.1"/>
</dbReference>
<dbReference type="InterPro" id="IPR000073">
    <property type="entry name" value="AB_hydrolase_1"/>
</dbReference>